<gene>
    <name evidence="11" type="ORF">g.79</name>
</gene>
<dbReference type="Gene3D" id="1.20.1260.10">
    <property type="match status" value="1"/>
</dbReference>
<dbReference type="PROSITE" id="PS50905">
    <property type="entry name" value="FERRITIN_LIKE"/>
    <property type="match status" value="1"/>
</dbReference>
<evidence type="ECO:0000256" key="9">
    <source>
        <dbReference type="RuleBase" id="RU361145"/>
    </source>
</evidence>
<evidence type="ECO:0000313" key="11">
    <source>
        <dbReference type="EMBL" id="JAT68148.1"/>
    </source>
</evidence>
<keyword evidence="9" id="KW-0560">Oxidoreductase</keyword>
<dbReference type="PANTHER" id="PTHR11431">
    <property type="entry name" value="FERRITIN"/>
    <property type="match status" value="1"/>
</dbReference>
<keyword evidence="4 8" id="KW-0408">Iron</keyword>
<dbReference type="EC" id="1.16.3.1" evidence="9"/>
<dbReference type="EMBL" id="GDKF01010474">
    <property type="protein sequence ID" value="JAT68148.1"/>
    <property type="molecule type" value="Transcribed_RNA"/>
</dbReference>
<feature type="binding site" evidence="8">
    <location>
        <position position="181"/>
    </location>
    <ligand>
        <name>Fe cation</name>
        <dbReference type="ChEBI" id="CHEBI:24875"/>
        <label>1</label>
    </ligand>
</feature>
<sequence length="259" mass="29246">MNAMMSTIATPRVMLARPTTSHTRAPRRAVIRAAGGKDKTEAITGVVFQPFEEVAPVLKDTSKSGALNDPRPEHSFARYSTWTETVEAAVNEQINVEYNISYVYHAISTYFDRDNVSLHGIAEYFRNESEEEKSHAQYLIDLQNTRGGRVKFNALVPPEANYDHPEKGDALYAFELALALEKLNYSKLLGLWEVADKNSDAQTTQFIEDMLHEQVKDIKQVSDYVAQLRRIGKGHAVWHWDRALAEGKVDHRAVESPKA</sequence>
<feature type="binding site" evidence="8">
    <location>
        <position position="135"/>
    </location>
    <ligand>
        <name>Fe cation</name>
        <dbReference type="ChEBI" id="CHEBI:24875"/>
        <label>1</label>
    </ligand>
</feature>
<reference evidence="11" key="1">
    <citation type="submission" date="2015-08" db="EMBL/GenBank/DDBJ databases">
        <authorList>
            <person name="Babu N.S."/>
            <person name="Beckwith C.J."/>
            <person name="Beseler K.G."/>
            <person name="Brison A."/>
            <person name="Carone J.V."/>
            <person name="Caskin T.P."/>
            <person name="Diamond M."/>
            <person name="Durham M.E."/>
            <person name="Foxe J.M."/>
            <person name="Go M."/>
            <person name="Henderson B.A."/>
            <person name="Jones I.B."/>
            <person name="McGettigan J.A."/>
            <person name="Micheletti S.J."/>
            <person name="Nasrallah M.E."/>
            <person name="Ortiz D."/>
            <person name="Piller C.R."/>
            <person name="Privatt S.R."/>
            <person name="Schneider S.L."/>
            <person name="Sharp S."/>
            <person name="Smith T.C."/>
            <person name="Stanton J.D."/>
            <person name="Ullery H.E."/>
            <person name="Wilson R.J."/>
            <person name="Serrano M.G."/>
            <person name="Buck G."/>
            <person name="Lee V."/>
            <person name="Wang Y."/>
            <person name="Carvalho R."/>
            <person name="Voegtly L."/>
            <person name="Shi R."/>
            <person name="Duckworth R."/>
            <person name="Johnson A."/>
            <person name="Loviza R."/>
            <person name="Walstead R."/>
            <person name="Shah Z."/>
            <person name="Kiflezghi M."/>
            <person name="Wade K."/>
            <person name="Ball S.L."/>
            <person name="Bradley K.W."/>
            <person name="Asai D.J."/>
            <person name="Bowman C.A."/>
            <person name="Russell D.A."/>
            <person name="Pope W.H."/>
            <person name="Jacobs-Sera D."/>
            <person name="Hendrix R.W."/>
            <person name="Hatfull G.F."/>
        </authorList>
    </citation>
    <scope>NUCLEOTIDE SEQUENCE</scope>
</reference>
<feature type="domain" description="Ferritin-like diiron" evidence="10">
    <location>
        <begin position="80"/>
        <end position="232"/>
    </location>
</feature>
<keyword evidence="2 9" id="KW-0409">Iron storage</keyword>
<comment type="function">
    <text evidence="5">Stores iron in a soluble, non-toxic, readily available form. Important for iron homeostasis. Has ferroxidase activity. Iron is taken up in the ferrous form and deposited as ferric hydroxides after oxidation.</text>
</comment>
<feature type="binding site" evidence="8">
    <location>
        <position position="132"/>
    </location>
    <ligand>
        <name>Fe cation</name>
        <dbReference type="ChEBI" id="CHEBI:24875"/>
        <label>1</label>
    </ligand>
</feature>
<comment type="function">
    <text evidence="9">Stores iron in a soluble, non-toxic, readily available form. Important for iron homeostasis. Iron is taken up in the ferrous form and deposited as ferric hydroxides after oxidation.</text>
</comment>
<keyword evidence="3 8" id="KW-0479">Metal-binding</keyword>
<dbReference type="GO" id="GO:0008198">
    <property type="term" value="F:ferrous iron binding"/>
    <property type="evidence" value="ECO:0007669"/>
    <property type="project" value="TreeGrafter"/>
</dbReference>
<dbReference type="Pfam" id="PF00210">
    <property type="entry name" value="Ferritin"/>
    <property type="match status" value="1"/>
</dbReference>
<evidence type="ECO:0000259" key="10">
    <source>
        <dbReference type="PROSITE" id="PS50905"/>
    </source>
</evidence>
<feature type="binding site" evidence="8">
    <location>
        <position position="97"/>
    </location>
    <ligand>
        <name>Fe cation</name>
        <dbReference type="ChEBI" id="CHEBI:24875"/>
        <label>1</label>
    </ligand>
</feature>
<feature type="binding site" evidence="8">
    <location>
        <position position="214"/>
    </location>
    <ligand>
        <name>Fe cation</name>
        <dbReference type="ChEBI" id="CHEBI:24875"/>
        <label>1</label>
    </ligand>
</feature>
<evidence type="ECO:0000256" key="4">
    <source>
        <dbReference type="ARBA" id="ARBA00023004"/>
    </source>
</evidence>
<dbReference type="SUPFAM" id="SSF47240">
    <property type="entry name" value="Ferritin-like"/>
    <property type="match status" value="1"/>
</dbReference>
<dbReference type="InterPro" id="IPR008331">
    <property type="entry name" value="Ferritin_DPS_dom"/>
</dbReference>
<evidence type="ECO:0000256" key="7">
    <source>
        <dbReference type="ARBA" id="ARBA00047990"/>
    </source>
</evidence>
<protein>
    <recommendedName>
        <fullName evidence="9">Ferritin</fullName>
        <ecNumber evidence="9">1.16.3.1</ecNumber>
    </recommendedName>
</protein>
<comment type="similarity">
    <text evidence="1 9">Belongs to the ferritin family.</text>
</comment>
<name>A0A1D1ZMK7_AUXPR</name>
<dbReference type="CDD" id="cd01056">
    <property type="entry name" value="Euk_Ferritin"/>
    <property type="match status" value="1"/>
</dbReference>
<dbReference type="GO" id="GO:0006879">
    <property type="term" value="P:intracellular iron ion homeostasis"/>
    <property type="evidence" value="ECO:0007669"/>
    <property type="project" value="UniProtKB-KW"/>
</dbReference>
<proteinExistence type="inferred from homology"/>
<evidence type="ECO:0000256" key="2">
    <source>
        <dbReference type="ARBA" id="ARBA00022434"/>
    </source>
</evidence>
<accession>A0A1D1ZMK7</accession>
<dbReference type="GO" id="GO:0006826">
    <property type="term" value="P:iron ion transport"/>
    <property type="evidence" value="ECO:0007669"/>
    <property type="project" value="InterPro"/>
</dbReference>
<evidence type="ECO:0000256" key="5">
    <source>
        <dbReference type="ARBA" id="ARBA00025111"/>
    </source>
</evidence>
<evidence type="ECO:0000256" key="6">
    <source>
        <dbReference type="ARBA" id="ARBA00026060"/>
    </source>
</evidence>
<dbReference type="GO" id="GO:0008199">
    <property type="term" value="F:ferric iron binding"/>
    <property type="evidence" value="ECO:0007669"/>
    <property type="project" value="InterPro"/>
</dbReference>
<organism evidence="11">
    <name type="scientific">Auxenochlorella protothecoides</name>
    <name type="common">Green microalga</name>
    <name type="synonym">Chlorella protothecoides</name>
    <dbReference type="NCBI Taxonomy" id="3075"/>
    <lineage>
        <taxon>Eukaryota</taxon>
        <taxon>Viridiplantae</taxon>
        <taxon>Chlorophyta</taxon>
        <taxon>core chlorophytes</taxon>
        <taxon>Trebouxiophyceae</taxon>
        <taxon>Chlorellales</taxon>
        <taxon>Chlorellaceae</taxon>
        <taxon>Auxenochlorella</taxon>
    </lineage>
</organism>
<evidence type="ECO:0000256" key="8">
    <source>
        <dbReference type="PIRSR" id="PIRSR601519-1"/>
    </source>
</evidence>
<dbReference type="PANTHER" id="PTHR11431:SF75">
    <property type="entry name" value="FERRITIN"/>
    <property type="match status" value="1"/>
</dbReference>
<dbReference type="InterPro" id="IPR009040">
    <property type="entry name" value="Ferritin-like_diiron"/>
</dbReference>
<dbReference type="GO" id="GO:0004322">
    <property type="term" value="F:ferroxidase activity"/>
    <property type="evidence" value="ECO:0007669"/>
    <property type="project" value="UniProtKB-EC"/>
</dbReference>
<evidence type="ECO:0000256" key="3">
    <source>
        <dbReference type="ARBA" id="ARBA00022723"/>
    </source>
</evidence>
<dbReference type="AlphaFoldDB" id="A0A1D1ZMK7"/>
<dbReference type="GO" id="GO:0005737">
    <property type="term" value="C:cytoplasm"/>
    <property type="evidence" value="ECO:0007669"/>
    <property type="project" value="TreeGrafter"/>
</dbReference>
<dbReference type="InterPro" id="IPR009078">
    <property type="entry name" value="Ferritin-like_SF"/>
</dbReference>
<dbReference type="InterPro" id="IPR012347">
    <property type="entry name" value="Ferritin-like"/>
</dbReference>
<comment type="catalytic activity">
    <reaction evidence="7 9">
        <text>4 Fe(2+) + O2 + 4 H(+) = 4 Fe(3+) + 2 H2O</text>
        <dbReference type="Rhea" id="RHEA:11148"/>
        <dbReference type="ChEBI" id="CHEBI:15377"/>
        <dbReference type="ChEBI" id="CHEBI:15378"/>
        <dbReference type="ChEBI" id="CHEBI:15379"/>
        <dbReference type="ChEBI" id="CHEBI:29033"/>
        <dbReference type="ChEBI" id="CHEBI:29034"/>
        <dbReference type="EC" id="1.16.3.1"/>
    </reaction>
</comment>
<dbReference type="InterPro" id="IPR001519">
    <property type="entry name" value="Ferritin"/>
</dbReference>
<evidence type="ECO:0000256" key="1">
    <source>
        <dbReference type="ARBA" id="ARBA00007513"/>
    </source>
</evidence>
<comment type="subunit">
    <text evidence="6">Oligomer of 24 subunits. There are two types of subunits: L (light) chain and H (heavy) chain. The major chain can be light or heavy, depending on the species and tissue type. The functional molecule forms a roughly spherical shell with a diameter of 12 nm and contains a central cavity into which the insoluble mineral iron core is deposited.</text>
</comment>